<gene>
    <name evidence="2" type="ORF">AVEN_136316_1</name>
</gene>
<accession>A0A4Y2T7Z8</accession>
<dbReference type="AlphaFoldDB" id="A0A4Y2T7Z8"/>
<keyword evidence="3" id="KW-1185">Reference proteome</keyword>
<keyword evidence="1" id="KW-1133">Transmembrane helix</keyword>
<evidence type="ECO:0000313" key="3">
    <source>
        <dbReference type="Proteomes" id="UP000499080"/>
    </source>
</evidence>
<feature type="transmembrane region" description="Helical" evidence="1">
    <location>
        <begin position="20"/>
        <end position="37"/>
    </location>
</feature>
<keyword evidence="1" id="KW-0472">Membrane</keyword>
<dbReference type="Proteomes" id="UP000499080">
    <property type="component" value="Unassembled WGS sequence"/>
</dbReference>
<protein>
    <submittedName>
        <fullName evidence="2">Uncharacterized protein</fullName>
    </submittedName>
</protein>
<proteinExistence type="predicted"/>
<keyword evidence="1" id="KW-0812">Transmembrane</keyword>
<organism evidence="2 3">
    <name type="scientific">Araneus ventricosus</name>
    <name type="common">Orbweaver spider</name>
    <name type="synonym">Epeira ventricosa</name>
    <dbReference type="NCBI Taxonomy" id="182803"/>
    <lineage>
        <taxon>Eukaryota</taxon>
        <taxon>Metazoa</taxon>
        <taxon>Ecdysozoa</taxon>
        <taxon>Arthropoda</taxon>
        <taxon>Chelicerata</taxon>
        <taxon>Arachnida</taxon>
        <taxon>Araneae</taxon>
        <taxon>Araneomorphae</taxon>
        <taxon>Entelegynae</taxon>
        <taxon>Araneoidea</taxon>
        <taxon>Araneidae</taxon>
        <taxon>Araneus</taxon>
    </lineage>
</organism>
<dbReference type="EMBL" id="BGPR01026760">
    <property type="protein sequence ID" value="GBN96758.1"/>
    <property type="molecule type" value="Genomic_DNA"/>
</dbReference>
<comment type="caution">
    <text evidence="2">The sequence shown here is derived from an EMBL/GenBank/DDBJ whole genome shotgun (WGS) entry which is preliminary data.</text>
</comment>
<sequence>MSDTYSAWSIDAWLDITSDVLIFGTFLFEIFIVSRCISENGTFERPEAVLGSMGQATEKRDCPVQNGAYGHIRQSRMCAWESQSD</sequence>
<reference evidence="2 3" key="1">
    <citation type="journal article" date="2019" name="Sci. Rep.">
        <title>Orb-weaving spider Araneus ventricosus genome elucidates the spidroin gene catalogue.</title>
        <authorList>
            <person name="Kono N."/>
            <person name="Nakamura H."/>
            <person name="Ohtoshi R."/>
            <person name="Moran D.A.P."/>
            <person name="Shinohara A."/>
            <person name="Yoshida Y."/>
            <person name="Fujiwara M."/>
            <person name="Mori M."/>
            <person name="Tomita M."/>
            <person name="Arakawa K."/>
        </authorList>
    </citation>
    <scope>NUCLEOTIDE SEQUENCE [LARGE SCALE GENOMIC DNA]</scope>
</reference>
<evidence type="ECO:0000256" key="1">
    <source>
        <dbReference type="SAM" id="Phobius"/>
    </source>
</evidence>
<name>A0A4Y2T7Z8_ARAVE</name>
<evidence type="ECO:0000313" key="2">
    <source>
        <dbReference type="EMBL" id="GBN96758.1"/>
    </source>
</evidence>